<dbReference type="Pfam" id="PF09588">
    <property type="entry name" value="YqaJ"/>
    <property type="match status" value="1"/>
</dbReference>
<protein>
    <recommendedName>
        <fullName evidence="1">YqaJ viral recombinase domain-containing protein</fullName>
    </recommendedName>
</protein>
<dbReference type="SUPFAM" id="SSF52980">
    <property type="entry name" value="Restriction endonuclease-like"/>
    <property type="match status" value="1"/>
</dbReference>
<proteinExistence type="predicted"/>
<accession>A0AAW1Q5L6</accession>
<evidence type="ECO:0000313" key="3">
    <source>
        <dbReference type="Proteomes" id="UP001438707"/>
    </source>
</evidence>
<dbReference type="InterPro" id="IPR017482">
    <property type="entry name" value="Lambda-type_endonuclease"/>
</dbReference>
<sequence>MAAICPVVKAVMARENVDQRTEAWYRKRKGLLTASDVATALGLNPYKSRATLLKEKCCPEERKPSACAATEHGNKYEDEAIEEYERRTGKKVLRFGLFVSEEHPWLGGSPDGVTTDGVLLEAKCPLSRAIKDEVPAYYMPQASVRFLQILMEILHLESAAFIQYRPESEWAGMEFQLTEVRRDRAWFAAALPVMRSFWESWKELAARPDVRDLLVRKRALPLPKDPQAAARELAKRPCSFLSLRLEAVGDDEVGEGLVGEGAAAGEEGVALLAAVVEEAAVQVP</sequence>
<evidence type="ECO:0000313" key="2">
    <source>
        <dbReference type="EMBL" id="KAK9816155.1"/>
    </source>
</evidence>
<gene>
    <name evidence="2" type="ORF">WJX74_009047</name>
</gene>
<dbReference type="InterPro" id="IPR051703">
    <property type="entry name" value="NF-kappa-B_Signaling_Reg"/>
</dbReference>
<comment type="caution">
    <text evidence="2">The sequence shown here is derived from an EMBL/GenBank/DDBJ whole genome shotgun (WGS) entry which is preliminary data.</text>
</comment>
<dbReference type="NCBIfam" id="TIGR03033">
    <property type="entry name" value="phage_rel_nuc"/>
    <property type="match status" value="1"/>
</dbReference>
<dbReference type="Proteomes" id="UP001438707">
    <property type="component" value="Unassembled WGS sequence"/>
</dbReference>
<evidence type="ECO:0000259" key="1">
    <source>
        <dbReference type="Pfam" id="PF09588"/>
    </source>
</evidence>
<keyword evidence="3" id="KW-1185">Reference proteome</keyword>
<organism evidence="2 3">
    <name type="scientific">Apatococcus lobatus</name>
    <dbReference type="NCBI Taxonomy" id="904363"/>
    <lineage>
        <taxon>Eukaryota</taxon>
        <taxon>Viridiplantae</taxon>
        <taxon>Chlorophyta</taxon>
        <taxon>core chlorophytes</taxon>
        <taxon>Trebouxiophyceae</taxon>
        <taxon>Chlorellales</taxon>
        <taxon>Chlorellaceae</taxon>
        <taxon>Apatococcus</taxon>
    </lineage>
</organism>
<dbReference type="Gene3D" id="3.90.320.10">
    <property type="match status" value="1"/>
</dbReference>
<dbReference type="CDD" id="cd22343">
    <property type="entry name" value="PDDEXK_lambda_exonuclease-like"/>
    <property type="match status" value="1"/>
</dbReference>
<dbReference type="InterPro" id="IPR011335">
    <property type="entry name" value="Restrct_endonuc-II-like"/>
</dbReference>
<name>A0AAW1Q5L6_9CHLO</name>
<dbReference type="InterPro" id="IPR019080">
    <property type="entry name" value="YqaJ_viral_recombinase"/>
</dbReference>
<dbReference type="PANTHER" id="PTHR46609">
    <property type="entry name" value="EXONUCLEASE, PHAGE-TYPE/RECB, C-TERMINAL DOMAIN-CONTAINING PROTEIN"/>
    <property type="match status" value="1"/>
</dbReference>
<feature type="domain" description="YqaJ viral recombinase" evidence="1">
    <location>
        <begin position="24"/>
        <end position="142"/>
    </location>
</feature>
<reference evidence="2 3" key="1">
    <citation type="journal article" date="2024" name="Nat. Commun.">
        <title>Phylogenomics reveals the evolutionary origins of lichenization in chlorophyte algae.</title>
        <authorList>
            <person name="Puginier C."/>
            <person name="Libourel C."/>
            <person name="Otte J."/>
            <person name="Skaloud P."/>
            <person name="Haon M."/>
            <person name="Grisel S."/>
            <person name="Petersen M."/>
            <person name="Berrin J.G."/>
            <person name="Delaux P.M."/>
            <person name="Dal Grande F."/>
            <person name="Keller J."/>
        </authorList>
    </citation>
    <scope>NUCLEOTIDE SEQUENCE [LARGE SCALE GENOMIC DNA]</scope>
    <source>
        <strain evidence="2 3">SAG 2145</strain>
    </source>
</reference>
<dbReference type="AlphaFoldDB" id="A0AAW1Q5L6"/>
<dbReference type="GO" id="GO:0006281">
    <property type="term" value="P:DNA repair"/>
    <property type="evidence" value="ECO:0007669"/>
    <property type="project" value="UniProtKB-ARBA"/>
</dbReference>
<dbReference type="PANTHER" id="PTHR46609:SF6">
    <property type="entry name" value="EXONUCLEASE, PHAGE-TYPE_RECB, C-TERMINAL DOMAIN-CONTAINING PROTEIN-RELATED"/>
    <property type="match status" value="1"/>
</dbReference>
<dbReference type="EMBL" id="JALJOS010000091">
    <property type="protein sequence ID" value="KAK9816155.1"/>
    <property type="molecule type" value="Genomic_DNA"/>
</dbReference>
<dbReference type="InterPro" id="IPR011604">
    <property type="entry name" value="PDDEXK-like_dom_sf"/>
</dbReference>